<sequence>MKYKDMLKKIVLIVVTVLVVGGVATGSYAWNLFTSAITNIEEEIDNKKSEKRLQSIDLSEGDPISVLLVGIDEPEGKEDIYRRSDTLIYLTLDPHTKTTHMVSIPRDTLTEIVGHGEKDKINHSYAFGGIEVTNSFEFTQDDFTFEEGPIHLGGEEALSYIRMRKEDPKGDFGRQERQRQVIQSFLEKGSTLPGLTSSITNFEEIITSVEDSVRTNLGLKQMWDIQSNYRDALRHIEEHEIEGKETEKNKTFYYIPDEDKLGELSEELNGQLEGSS</sequence>
<evidence type="ECO:0000313" key="7">
    <source>
        <dbReference type="Proteomes" id="UP001138793"/>
    </source>
</evidence>
<dbReference type="PANTHER" id="PTHR33392">
    <property type="entry name" value="POLYISOPRENYL-TEICHOIC ACID--PEPTIDOGLYCAN TEICHOIC ACID TRANSFERASE TAGU"/>
    <property type="match status" value="1"/>
</dbReference>
<dbReference type="InterPro" id="IPR004474">
    <property type="entry name" value="LytR_CpsA_psr"/>
</dbReference>
<keyword evidence="7" id="KW-1185">Reference proteome</keyword>
<dbReference type="EMBL" id="JAGGMB010000028">
    <property type="protein sequence ID" value="MBP2080121.1"/>
    <property type="molecule type" value="Genomic_DNA"/>
</dbReference>
<evidence type="ECO:0000259" key="5">
    <source>
        <dbReference type="Pfam" id="PF03816"/>
    </source>
</evidence>
<keyword evidence="2" id="KW-0812">Transmembrane</keyword>
<keyword evidence="4" id="KW-1133">Transmembrane helix</keyword>
<comment type="similarity">
    <text evidence="1">Belongs to the LytR/CpsA/Psr (LCP) family.</text>
</comment>
<proteinExistence type="inferred from homology"/>
<name>A0A9X0YZ37_9BACI</name>
<evidence type="ECO:0000256" key="4">
    <source>
        <dbReference type="ARBA" id="ARBA00022989"/>
    </source>
</evidence>
<gene>
    <name evidence="6" type="ORF">J2Z64_004433</name>
</gene>
<evidence type="ECO:0000256" key="1">
    <source>
        <dbReference type="ARBA" id="ARBA00006068"/>
    </source>
</evidence>
<dbReference type="InterPro" id="IPR050922">
    <property type="entry name" value="LytR/CpsA/Psr_CW_biosynth"/>
</dbReference>
<evidence type="ECO:0000256" key="3">
    <source>
        <dbReference type="ARBA" id="ARBA00022968"/>
    </source>
</evidence>
<keyword evidence="4" id="KW-0472">Membrane</keyword>
<evidence type="ECO:0000313" key="6">
    <source>
        <dbReference type="EMBL" id="MBP2080121.1"/>
    </source>
</evidence>
<dbReference type="Proteomes" id="UP001138793">
    <property type="component" value="Unassembled WGS sequence"/>
</dbReference>
<evidence type="ECO:0000256" key="2">
    <source>
        <dbReference type="ARBA" id="ARBA00022692"/>
    </source>
</evidence>
<accession>A0A9X0YZ37</accession>
<dbReference type="GO" id="GO:0071555">
    <property type="term" value="P:cell wall organization"/>
    <property type="evidence" value="ECO:0007669"/>
    <property type="project" value="UniProtKB-KW"/>
</dbReference>
<dbReference type="AlphaFoldDB" id="A0A9X0YZ37"/>
<protein>
    <submittedName>
        <fullName evidence="6">Anionic cell wall polymer biosynthesis LytR-Cps2A-Psr (LCP) family protein</fullName>
    </submittedName>
</protein>
<reference evidence="6" key="1">
    <citation type="submission" date="2021-03" db="EMBL/GenBank/DDBJ databases">
        <title>Genomic Encyclopedia of Type Strains, Phase IV (KMG-IV): sequencing the most valuable type-strain genomes for metagenomic binning, comparative biology and taxonomic classification.</title>
        <authorList>
            <person name="Goeker M."/>
        </authorList>
    </citation>
    <scope>NUCLEOTIDE SEQUENCE</scope>
    <source>
        <strain evidence="6">DSM 107338</strain>
    </source>
</reference>
<dbReference type="Pfam" id="PF03816">
    <property type="entry name" value="LytR_cpsA_psr"/>
    <property type="match status" value="1"/>
</dbReference>
<dbReference type="Gene3D" id="3.40.630.190">
    <property type="entry name" value="LCP protein"/>
    <property type="match status" value="2"/>
</dbReference>
<feature type="domain" description="Cell envelope-related transcriptional attenuator" evidence="5">
    <location>
        <begin position="127"/>
        <end position="188"/>
    </location>
</feature>
<dbReference type="RefSeq" id="WP_420874461.1">
    <property type="nucleotide sequence ID" value="NZ_JAGGMB010000028.1"/>
</dbReference>
<keyword evidence="3" id="KW-0735">Signal-anchor</keyword>
<organism evidence="6 7">
    <name type="scientific">Oceanobacillus polygoni</name>
    <dbReference type="NCBI Taxonomy" id="1235259"/>
    <lineage>
        <taxon>Bacteria</taxon>
        <taxon>Bacillati</taxon>
        <taxon>Bacillota</taxon>
        <taxon>Bacilli</taxon>
        <taxon>Bacillales</taxon>
        <taxon>Bacillaceae</taxon>
        <taxon>Oceanobacillus</taxon>
    </lineage>
</organism>
<dbReference type="PANTHER" id="PTHR33392:SF6">
    <property type="entry name" value="POLYISOPRENYL-TEICHOIC ACID--PEPTIDOGLYCAN TEICHOIC ACID TRANSFERASE TAGU"/>
    <property type="match status" value="1"/>
</dbReference>
<comment type="caution">
    <text evidence="6">The sequence shown here is derived from an EMBL/GenBank/DDBJ whole genome shotgun (WGS) entry which is preliminary data.</text>
</comment>